<dbReference type="SUPFAM" id="SSF101478">
    <property type="entry name" value="ADP-ribosylglycohydrolase"/>
    <property type="match status" value="1"/>
</dbReference>
<dbReference type="Gene3D" id="1.10.4080.10">
    <property type="entry name" value="ADP-ribosylation/Crystallin J1"/>
    <property type="match status" value="1"/>
</dbReference>
<reference evidence="1 2" key="1">
    <citation type="submission" date="2011-09" db="EMBL/GenBank/DDBJ databases">
        <authorList>
            <person name="Pope W.H."/>
            <person name="Pedulla M.L."/>
            <person name="Ford M.E."/>
            <person name="Peebles C.L."/>
            <person name="Hatfull G.H."/>
            <person name="Hendrix R.W."/>
        </authorList>
    </citation>
    <scope>NUCLEOTIDE SEQUENCE [LARGE SCALE GENOMIC DNA]</scope>
    <source>
        <strain evidence="1">G</strain>
    </source>
</reference>
<sequence>MLNKFKGALLGLAVGDALGATTEFMSKEEVKVMYNYLNQIVGGGWLSLKAGDITDDTEMTICVAEGILNNYNNPIESIGKEFIKWYESDPKDVGLSTSCSIKNYFSYGDWFKASKKSHEELGKSAGNGSLMRCLPVALAYSNKDKMIEITTKQSKMTHYDDLASEACVIYSKIASNIIDGIVLKEAIRKEVKNTKYQMVLTNNLNTVPDGFVVNTFSWVLKVLINTNNFNDVVEQLANLGEDSDTTAAIAGGLAGLHYGYDSIDEKYKNKIIVRNQIEEIAEKLYNVRNQ</sequence>
<evidence type="ECO:0000313" key="2">
    <source>
        <dbReference type="Proteomes" id="UP000009273"/>
    </source>
</evidence>
<dbReference type="GeneID" id="18563449"/>
<dbReference type="EMBL" id="JN638751">
    <property type="protein sequence ID" value="AEO93493.1"/>
    <property type="molecule type" value="Genomic_DNA"/>
</dbReference>
<accession>G3M9X5</accession>
<proteinExistence type="predicted"/>
<dbReference type="InterPro" id="IPR036705">
    <property type="entry name" value="Ribosyl_crysJ1_sf"/>
</dbReference>
<evidence type="ECO:0000313" key="1">
    <source>
        <dbReference type="EMBL" id="AEO93493.1"/>
    </source>
</evidence>
<dbReference type="OrthoDB" id="10153at10239"/>
<dbReference type="PANTHER" id="PTHR16222">
    <property type="entry name" value="ADP-RIBOSYLGLYCOHYDROLASE"/>
    <property type="match status" value="1"/>
</dbReference>
<gene>
    <name evidence="1" type="primary">234</name>
    <name evidence="1" type="ORF">G_234</name>
</gene>
<dbReference type="KEGG" id="vg:18563449"/>
<dbReference type="InterPro" id="IPR050792">
    <property type="entry name" value="ADP-ribosylglycohydrolase"/>
</dbReference>
<organism evidence="1 2">
    <name type="scientific">Bacillus phage G</name>
    <dbReference type="NCBI Taxonomy" id="2884420"/>
    <lineage>
        <taxon>Viruses</taxon>
        <taxon>Duplodnaviria</taxon>
        <taxon>Heunggongvirae</taxon>
        <taxon>Uroviricota</taxon>
        <taxon>Caudoviricetes</taxon>
        <taxon>Donellivirus</taxon>
        <taxon>Donellivirus gee</taxon>
    </lineage>
</organism>
<dbReference type="PANTHER" id="PTHR16222:SF12">
    <property type="entry name" value="ADP-RIBOSYLGLYCOHYDROLASE-RELATED"/>
    <property type="match status" value="1"/>
</dbReference>
<dbReference type="InterPro" id="IPR005502">
    <property type="entry name" value="Ribosyl_crysJ1"/>
</dbReference>
<dbReference type="Pfam" id="PF03747">
    <property type="entry name" value="ADP_ribosyl_GH"/>
    <property type="match status" value="1"/>
</dbReference>
<dbReference type="Proteomes" id="UP000009273">
    <property type="component" value="Segment"/>
</dbReference>
<dbReference type="RefSeq" id="YP_009015537.1">
    <property type="nucleotide sequence ID" value="NC_023719.1"/>
</dbReference>
<keyword evidence="2" id="KW-1185">Reference proteome</keyword>
<name>G3M9X5_9CAUD</name>
<protein>
    <submittedName>
        <fullName evidence="1">Gp234</fullName>
    </submittedName>
</protein>